<proteinExistence type="predicted"/>
<protein>
    <submittedName>
        <fullName evidence="1">Uncharacterized protein</fullName>
    </submittedName>
</protein>
<sequence>MYLACGRGNTTVVDGSGSDGVRGSRWSNDTRIQAFRIGLLDTCINLCLTNTSQLDNLTKLKLLWLVLKKSSGNCQLILHLRDSLVGLKKCLLRVEQDKKVQDYLLLFRILHVAISVHHPLGKLSSEEGSMANNWVDWNKCKLSILEIVCLEMSFVHRSTKQSAYCATQYCDSFYVVSALIYYQVFNEDMQHRIDEISENAPKRQKRKVEGKAEAIICSQRLGPRNTVHPFGSQSPDTCDFTMLSGSRFKTVAYEVGQRSRVKPRP</sequence>
<name>A0A5E4QGV1_9NEOP</name>
<dbReference type="EMBL" id="FZQP02002857">
    <property type="protein sequence ID" value="VVC96707.1"/>
    <property type="molecule type" value="Genomic_DNA"/>
</dbReference>
<reference evidence="1 2" key="1">
    <citation type="submission" date="2017-07" db="EMBL/GenBank/DDBJ databases">
        <authorList>
            <person name="Talla V."/>
            <person name="Backstrom N."/>
        </authorList>
    </citation>
    <scope>NUCLEOTIDE SEQUENCE [LARGE SCALE GENOMIC DNA]</scope>
</reference>
<keyword evidence="2" id="KW-1185">Reference proteome</keyword>
<accession>A0A5E4QGV1</accession>
<organism evidence="1 2">
    <name type="scientific">Leptidea sinapis</name>
    <dbReference type="NCBI Taxonomy" id="189913"/>
    <lineage>
        <taxon>Eukaryota</taxon>
        <taxon>Metazoa</taxon>
        <taxon>Ecdysozoa</taxon>
        <taxon>Arthropoda</taxon>
        <taxon>Hexapoda</taxon>
        <taxon>Insecta</taxon>
        <taxon>Pterygota</taxon>
        <taxon>Neoptera</taxon>
        <taxon>Endopterygota</taxon>
        <taxon>Lepidoptera</taxon>
        <taxon>Glossata</taxon>
        <taxon>Ditrysia</taxon>
        <taxon>Papilionoidea</taxon>
        <taxon>Pieridae</taxon>
        <taxon>Dismorphiinae</taxon>
        <taxon>Leptidea</taxon>
    </lineage>
</organism>
<evidence type="ECO:0000313" key="2">
    <source>
        <dbReference type="Proteomes" id="UP000324832"/>
    </source>
</evidence>
<evidence type="ECO:0000313" key="1">
    <source>
        <dbReference type="EMBL" id="VVC96707.1"/>
    </source>
</evidence>
<dbReference type="Proteomes" id="UP000324832">
    <property type="component" value="Unassembled WGS sequence"/>
</dbReference>
<gene>
    <name evidence="1" type="ORF">LSINAPIS_LOCUS8154</name>
</gene>
<dbReference type="AlphaFoldDB" id="A0A5E4QGV1"/>